<protein>
    <recommendedName>
        <fullName evidence="4">Outer membrane protein beta-barrel domain-containing protein</fullName>
    </recommendedName>
</protein>
<name>A0A1G7VMV7_9FLAO</name>
<dbReference type="STRING" id="470826.SAMN04488027_10417"/>
<gene>
    <name evidence="2" type="ORF">SAMN04488027_10417</name>
</gene>
<keyword evidence="1" id="KW-0732">Signal</keyword>
<evidence type="ECO:0000256" key="1">
    <source>
        <dbReference type="SAM" id="SignalP"/>
    </source>
</evidence>
<dbReference type="RefSeq" id="WP_093366202.1">
    <property type="nucleotide sequence ID" value="NZ_FNCW01000004.1"/>
</dbReference>
<dbReference type="EMBL" id="FNCW01000004">
    <property type="protein sequence ID" value="SDG61152.1"/>
    <property type="molecule type" value="Genomic_DNA"/>
</dbReference>
<dbReference type="OrthoDB" id="1492374at2"/>
<evidence type="ECO:0000313" key="3">
    <source>
        <dbReference type="Proteomes" id="UP000199296"/>
    </source>
</evidence>
<evidence type="ECO:0008006" key="4">
    <source>
        <dbReference type="Google" id="ProtNLM"/>
    </source>
</evidence>
<keyword evidence="3" id="KW-1185">Reference proteome</keyword>
<accession>A0A1G7VMV7</accession>
<organism evidence="2 3">
    <name type="scientific">Psychroflexus sediminis</name>
    <dbReference type="NCBI Taxonomy" id="470826"/>
    <lineage>
        <taxon>Bacteria</taxon>
        <taxon>Pseudomonadati</taxon>
        <taxon>Bacteroidota</taxon>
        <taxon>Flavobacteriia</taxon>
        <taxon>Flavobacteriales</taxon>
        <taxon>Flavobacteriaceae</taxon>
        <taxon>Psychroflexus</taxon>
    </lineage>
</organism>
<reference evidence="2 3" key="1">
    <citation type="submission" date="2016-10" db="EMBL/GenBank/DDBJ databases">
        <authorList>
            <person name="de Groot N.N."/>
        </authorList>
    </citation>
    <scope>NUCLEOTIDE SEQUENCE [LARGE SCALE GENOMIC DNA]</scope>
    <source>
        <strain evidence="2 3">DSM 19803</strain>
    </source>
</reference>
<dbReference type="SUPFAM" id="SSF56925">
    <property type="entry name" value="OMPA-like"/>
    <property type="match status" value="1"/>
</dbReference>
<proteinExistence type="predicted"/>
<feature type="signal peptide" evidence="1">
    <location>
        <begin position="1"/>
        <end position="21"/>
    </location>
</feature>
<feature type="chain" id="PRO_5011775594" description="Outer membrane protein beta-barrel domain-containing protein" evidence="1">
    <location>
        <begin position="22"/>
        <end position="164"/>
    </location>
</feature>
<sequence>MKNIFLLGAFLISALSMSAQETNVSISGALPTGDAADFTSFGLNIDANYLWQVSEQFDLGVTAGYHHYFGEDVDLGGLMVEVDDFGFLPVAAAARLNLNESITFGADVGYAIGVSPDGNDGGFYYAPKIQYGLTSTLDIVLAYKGISRDGGSFDSLSLGVEFGL</sequence>
<dbReference type="InterPro" id="IPR011250">
    <property type="entry name" value="OMP/PagP_B-barrel"/>
</dbReference>
<dbReference type="AlphaFoldDB" id="A0A1G7VMV7"/>
<dbReference type="Proteomes" id="UP000199296">
    <property type="component" value="Unassembled WGS sequence"/>
</dbReference>
<evidence type="ECO:0000313" key="2">
    <source>
        <dbReference type="EMBL" id="SDG61152.1"/>
    </source>
</evidence>